<protein>
    <recommendedName>
        <fullName evidence="7">DNA-directed RNA polymerase subunit</fullName>
        <ecNumber evidence="7">2.7.7.6</ecNumber>
    </recommendedName>
</protein>
<feature type="domain" description="RNA polymerase N-terminal" evidence="8">
    <location>
        <begin position="206"/>
        <end position="484"/>
    </location>
</feature>
<proteinExistence type="inferred from homology"/>
<dbReference type="EC" id="2.7.7.6" evidence="7"/>
<keyword evidence="9" id="KW-0934">Plastid</keyword>
<keyword evidence="3 7" id="KW-0808">Transferase</keyword>
<keyword evidence="5 7" id="KW-0804">Transcription</keyword>
<dbReference type="GO" id="GO:0006351">
    <property type="term" value="P:DNA-templated transcription"/>
    <property type="evidence" value="ECO:0007669"/>
    <property type="project" value="InterPro"/>
</dbReference>
<dbReference type="RefSeq" id="YP_009541104.1">
    <property type="nucleotide sequence ID" value="NC_039971.1"/>
</dbReference>
<evidence type="ECO:0000256" key="3">
    <source>
        <dbReference type="ARBA" id="ARBA00022679"/>
    </source>
</evidence>
<dbReference type="InterPro" id="IPR044893">
    <property type="entry name" value="RNA_pol_Rpb1_clamp_domain"/>
</dbReference>
<comment type="similarity">
    <text evidence="7">Belongs to the RNA polymerase beta' chain family.</text>
</comment>
<sequence length="563" mass="65163">MIKKYIRIRIASPKKILKWTERSLPNGELIGKLVPTETIDYKTLKPINNGIFCEKIFGPIKNNECICKLYKKIRIRKEKNKIIICPNCYVQITDSKIRRYRMGIIELSTPIIHTWFFKENPNYISSIILNKKRKFINDIVIGKTSIATKGKKTKTGGEAIYLLLKQLKLKKIFERIKTRSNKEEQESIFNRIRVINYLLQNKTRPEWMILRFLPVLPPDLRPIIKLQDNTIVTSDLNYLYQSIINVNNRVNQLKKMQVSEKFIKTEKFKLQISIDSLLNEEKQINKSKKLKTPLKSLSKIIKGKTGRIRENLLGKTVDYSARSVIGVEPKLKTSECAIPIEIGEELFQATIIRKIIQLKLSNNIRESKKIINGEKKPIFSLINKTINNMCILLNRAPTLHRIGVQAFKPIITKNKIIKLHPLVCTAFNADFDGDQMGIHIPLSLKAQAEARTLMLSSSNNTLPSTGKPSMTLSQDMILGCYYLTCENTSIFHLLEKIKYFSNEKECLDSYKTNRLDIHSYIWIQTKNKTQRAIKINTKNQLKKYIDRITAGKMIFSSTINLFL</sequence>
<dbReference type="Pfam" id="PF04983">
    <property type="entry name" value="RNA_pol_Rpb1_3"/>
    <property type="match status" value="1"/>
</dbReference>
<keyword evidence="9" id="KW-0150">Chloroplast</keyword>
<dbReference type="Gene3D" id="4.10.860.120">
    <property type="entry name" value="RNA polymerase II, clamp domain"/>
    <property type="match status" value="1"/>
</dbReference>
<comment type="catalytic activity">
    <reaction evidence="6 7">
        <text>RNA(n) + a ribonucleoside 5'-triphosphate = RNA(n+1) + diphosphate</text>
        <dbReference type="Rhea" id="RHEA:21248"/>
        <dbReference type="Rhea" id="RHEA-COMP:14527"/>
        <dbReference type="Rhea" id="RHEA-COMP:17342"/>
        <dbReference type="ChEBI" id="CHEBI:33019"/>
        <dbReference type="ChEBI" id="CHEBI:61557"/>
        <dbReference type="ChEBI" id="CHEBI:140395"/>
        <dbReference type="EC" id="2.7.7.6"/>
    </reaction>
</comment>
<evidence type="ECO:0000256" key="1">
    <source>
        <dbReference type="ARBA" id="ARBA00004026"/>
    </source>
</evidence>
<dbReference type="InterPro" id="IPR007066">
    <property type="entry name" value="RNA_pol_Rpb1_3"/>
</dbReference>
<dbReference type="InterPro" id="IPR000722">
    <property type="entry name" value="RNA_pol_asu"/>
</dbReference>
<dbReference type="InterPro" id="IPR042102">
    <property type="entry name" value="RNA_pol_Rpb1_3_sf"/>
</dbReference>
<dbReference type="GO" id="GO:0000428">
    <property type="term" value="C:DNA-directed RNA polymerase complex"/>
    <property type="evidence" value="ECO:0007669"/>
    <property type="project" value="UniProtKB-KW"/>
</dbReference>
<keyword evidence="2 7" id="KW-0240">DNA-directed RNA polymerase</keyword>
<evidence type="ECO:0000256" key="4">
    <source>
        <dbReference type="ARBA" id="ARBA00022695"/>
    </source>
</evidence>
<dbReference type="GO" id="GO:0003677">
    <property type="term" value="F:DNA binding"/>
    <property type="evidence" value="ECO:0007669"/>
    <property type="project" value="InterPro"/>
</dbReference>
<organism evidence="9">
    <name type="scientific">Lepocinclis steinii</name>
    <dbReference type="NCBI Taxonomy" id="459226"/>
    <lineage>
        <taxon>Eukaryota</taxon>
        <taxon>Discoba</taxon>
        <taxon>Euglenozoa</taxon>
        <taxon>Euglenida</taxon>
        <taxon>Spirocuta</taxon>
        <taxon>Euglenophyceae</taxon>
        <taxon>Euglenales</taxon>
        <taxon>Phacaceae</taxon>
        <taxon>Lepocinclis</taxon>
    </lineage>
</organism>
<evidence type="ECO:0000256" key="6">
    <source>
        <dbReference type="ARBA" id="ARBA00048552"/>
    </source>
</evidence>
<dbReference type="SMART" id="SM00663">
    <property type="entry name" value="RPOLA_N"/>
    <property type="match status" value="1"/>
</dbReference>
<name>A0A3G3LLK0_9EUGL</name>
<reference evidence="9" key="1">
    <citation type="journal article" date="2018" name="Sci. Rep.">
        <title>Dynamic evolution of inverted repeats in Euglenophyta plastid genomes.</title>
        <authorList>
            <person name="Karnkowska A."/>
            <person name="Bennett M.S."/>
            <person name="Triemer R.E."/>
        </authorList>
    </citation>
    <scope>NUCLEOTIDE SEQUENCE</scope>
</reference>
<evidence type="ECO:0000313" key="9">
    <source>
        <dbReference type="EMBL" id="AYQ93594.1"/>
    </source>
</evidence>
<geneLocation type="chloroplast" evidence="9"/>
<dbReference type="EMBL" id="MH898672">
    <property type="protein sequence ID" value="AYQ93594.1"/>
    <property type="molecule type" value="Genomic_DNA"/>
</dbReference>
<dbReference type="InterPro" id="IPR006592">
    <property type="entry name" value="RNA_pol_N"/>
</dbReference>
<evidence type="ECO:0000256" key="5">
    <source>
        <dbReference type="ARBA" id="ARBA00023163"/>
    </source>
</evidence>
<dbReference type="SUPFAM" id="SSF64484">
    <property type="entry name" value="beta and beta-prime subunits of DNA dependent RNA-polymerase"/>
    <property type="match status" value="1"/>
</dbReference>
<dbReference type="Gene3D" id="2.40.40.20">
    <property type="match status" value="1"/>
</dbReference>
<dbReference type="PANTHER" id="PTHR19376">
    <property type="entry name" value="DNA-DIRECTED RNA POLYMERASE"/>
    <property type="match status" value="1"/>
</dbReference>
<evidence type="ECO:0000256" key="7">
    <source>
        <dbReference type="RuleBase" id="RU004279"/>
    </source>
</evidence>
<dbReference type="InterPro" id="IPR007080">
    <property type="entry name" value="RNA_pol_Rpb1_1"/>
</dbReference>
<evidence type="ECO:0000256" key="2">
    <source>
        <dbReference type="ARBA" id="ARBA00022478"/>
    </source>
</evidence>
<dbReference type="GeneID" id="38462612"/>
<comment type="function">
    <text evidence="1 7">DNA-dependent RNA polymerase catalyzes the transcription of DNA into RNA using the four ribonucleoside triphosphates as substrates.</text>
</comment>
<dbReference type="GO" id="GO:0003899">
    <property type="term" value="F:DNA-directed RNA polymerase activity"/>
    <property type="evidence" value="ECO:0007669"/>
    <property type="project" value="UniProtKB-EC"/>
</dbReference>
<dbReference type="Gene3D" id="1.10.274.100">
    <property type="entry name" value="RNA polymerase Rpb1, domain 3"/>
    <property type="match status" value="1"/>
</dbReference>
<keyword evidence="4 7" id="KW-0548">Nucleotidyltransferase</keyword>
<accession>A0A3G3LLK0</accession>
<dbReference type="AlphaFoldDB" id="A0A3G3LLK0"/>
<dbReference type="Pfam" id="PF04997">
    <property type="entry name" value="RNA_pol_Rpb1_1"/>
    <property type="match status" value="1"/>
</dbReference>
<dbReference type="PANTHER" id="PTHR19376:SF54">
    <property type="entry name" value="DNA-DIRECTED RNA POLYMERASE SUBUNIT BETA"/>
    <property type="match status" value="1"/>
</dbReference>
<dbReference type="InterPro" id="IPR045867">
    <property type="entry name" value="DNA-dir_RpoC_beta_prime"/>
</dbReference>
<dbReference type="Pfam" id="PF00623">
    <property type="entry name" value="RNA_pol_Rpb1_2"/>
    <property type="match status" value="2"/>
</dbReference>
<evidence type="ECO:0000259" key="8">
    <source>
        <dbReference type="SMART" id="SM00663"/>
    </source>
</evidence>